<dbReference type="OrthoDB" id="9876890at2"/>
<keyword evidence="1" id="KW-0812">Transmembrane</keyword>
<protein>
    <submittedName>
        <fullName evidence="2">Uncharacterized protein</fullName>
    </submittedName>
</protein>
<accession>A0A150XUE8</accession>
<proteinExistence type="predicted"/>
<dbReference type="AlphaFoldDB" id="A0A150XUE8"/>
<reference evidence="2 3" key="1">
    <citation type="submission" date="2016-01" db="EMBL/GenBank/DDBJ databases">
        <title>Genome sequencing of Roseivirga echinicomitans KMM 6058.</title>
        <authorList>
            <person name="Selvaratnam C."/>
            <person name="Thevarajoo S."/>
            <person name="Goh K.M."/>
            <person name="Ee R."/>
            <person name="Chan K.-G."/>
            <person name="Chong C.S."/>
        </authorList>
    </citation>
    <scope>NUCLEOTIDE SEQUENCE [LARGE SCALE GENOMIC DNA]</scope>
    <source>
        <strain evidence="2 3">KMM 6058</strain>
    </source>
</reference>
<keyword evidence="1" id="KW-1133">Transmembrane helix</keyword>
<feature type="transmembrane region" description="Helical" evidence="1">
    <location>
        <begin position="6"/>
        <end position="27"/>
    </location>
</feature>
<dbReference type="EMBL" id="LRDB01000004">
    <property type="protein sequence ID" value="KYG82304.1"/>
    <property type="molecule type" value="Genomic_DNA"/>
</dbReference>
<evidence type="ECO:0000256" key="1">
    <source>
        <dbReference type="SAM" id="Phobius"/>
    </source>
</evidence>
<organism evidence="2 3">
    <name type="scientific">Roseivirga echinicomitans</name>
    <dbReference type="NCBI Taxonomy" id="296218"/>
    <lineage>
        <taxon>Bacteria</taxon>
        <taxon>Pseudomonadati</taxon>
        <taxon>Bacteroidota</taxon>
        <taxon>Cytophagia</taxon>
        <taxon>Cytophagales</taxon>
        <taxon>Roseivirgaceae</taxon>
        <taxon>Roseivirga</taxon>
    </lineage>
</organism>
<gene>
    <name evidence="2" type="ORF">AWN68_15810</name>
</gene>
<evidence type="ECO:0000313" key="3">
    <source>
        <dbReference type="Proteomes" id="UP000075615"/>
    </source>
</evidence>
<dbReference type="RefSeq" id="WP_068413097.1">
    <property type="nucleotide sequence ID" value="NZ_LRDB01000004.1"/>
</dbReference>
<keyword evidence="3" id="KW-1185">Reference proteome</keyword>
<sequence>MKASKLVLTIFFGFIFITVAYLCFYMLSTNHNRGTKDEVRYDSFETPFKHLVVEDGWRLSAFIGDDPVLFDDLHWFTTDSVKIKEVEAKLASNGMLMTQYYPVYDDKELLSRIEIKNDTLFFRKVKRITSSIRTIRLNLVGLSSVKVSGKSSVSMYSKKRYTEKNYSDEKYFNLGRFTINTSDQSSASANRLVFDQLTVRSQDFSQVSLEYMFLNFPQGIKEVPLNSDVELSDNATLRIRQKEILLTKYKISDEAVIHYPNKSIETVYGKKDSRYLIELNKQTNASSTSSN</sequence>
<keyword evidence="1" id="KW-0472">Membrane</keyword>
<name>A0A150XUE8_9BACT</name>
<dbReference type="STRING" id="296218.AWN68_15810"/>
<evidence type="ECO:0000313" key="2">
    <source>
        <dbReference type="EMBL" id="KYG82304.1"/>
    </source>
</evidence>
<comment type="caution">
    <text evidence="2">The sequence shown here is derived from an EMBL/GenBank/DDBJ whole genome shotgun (WGS) entry which is preliminary data.</text>
</comment>
<dbReference type="Proteomes" id="UP000075615">
    <property type="component" value="Unassembled WGS sequence"/>
</dbReference>